<reference evidence="2" key="1">
    <citation type="journal article" date="2021" name="Open Biol.">
        <title>Shared evolutionary footprints suggest mitochondrial oxidative damage underlies multiple complex I losses in fungi.</title>
        <authorList>
            <person name="Schikora-Tamarit M.A."/>
            <person name="Marcet-Houben M."/>
            <person name="Nosek J."/>
            <person name="Gabaldon T."/>
        </authorList>
    </citation>
    <scope>NUCLEOTIDE SEQUENCE</scope>
    <source>
        <strain evidence="2">CBS6075</strain>
    </source>
</reference>
<proteinExistence type="predicted"/>
<protein>
    <submittedName>
        <fullName evidence="2">Uncharacterized protein</fullName>
    </submittedName>
</protein>
<comment type="caution">
    <text evidence="2">The sequence shown here is derived from an EMBL/GenBank/DDBJ whole genome shotgun (WGS) entry which is preliminary data.</text>
</comment>
<keyword evidence="1" id="KW-0812">Transmembrane</keyword>
<accession>A0A9P8TAJ0</accession>
<name>A0A9P8TAJ0_9ASCO</name>
<dbReference type="GeneID" id="70232332"/>
<sequence length="131" mass="14867">MSNPIKLFSSSVRYSIWFSAGAITWVIPLTDWFFWSKYFTNSMTLSDASETDSNLGTLYSEVTISTIFLNLSSNGSKLSKSEGTLCLDLSSKNPLDRYFNSLAASSRYKISWELWFVFLRLDVSDSVCFTI</sequence>
<keyword evidence="1" id="KW-1133">Transmembrane helix</keyword>
<reference evidence="2" key="2">
    <citation type="submission" date="2021-01" db="EMBL/GenBank/DDBJ databases">
        <authorList>
            <person name="Schikora-Tamarit M.A."/>
        </authorList>
    </citation>
    <scope>NUCLEOTIDE SEQUENCE</scope>
    <source>
        <strain evidence="2">CBS6075</strain>
    </source>
</reference>
<evidence type="ECO:0000313" key="3">
    <source>
        <dbReference type="Proteomes" id="UP000769157"/>
    </source>
</evidence>
<keyword evidence="1" id="KW-0472">Membrane</keyword>
<feature type="transmembrane region" description="Helical" evidence="1">
    <location>
        <begin position="12"/>
        <end position="35"/>
    </location>
</feature>
<evidence type="ECO:0000256" key="1">
    <source>
        <dbReference type="SAM" id="Phobius"/>
    </source>
</evidence>
<dbReference type="RefSeq" id="XP_046064835.1">
    <property type="nucleotide sequence ID" value="XM_046204655.1"/>
</dbReference>
<dbReference type="EMBL" id="JAEUBE010000055">
    <property type="protein sequence ID" value="KAH3671659.1"/>
    <property type="molecule type" value="Genomic_DNA"/>
</dbReference>
<dbReference type="OrthoDB" id="10385944at2759"/>
<evidence type="ECO:0000313" key="2">
    <source>
        <dbReference type="EMBL" id="KAH3671659.1"/>
    </source>
</evidence>
<dbReference type="Proteomes" id="UP000769157">
    <property type="component" value="Unassembled WGS sequence"/>
</dbReference>
<gene>
    <name evidence="2" type="ORF">OGAPHI_000364</name>
</gene>
<organism evidence="2 3">
    <name type="scientific">Ogataea philodendri</name>
    <dbReference type="NCBI Taxonomy" id="1378263"/>
    <lineage>
        <taxon>Eukaryota</taxon>
        <taxon>Fungi</taxon>
        <taxon>Dikarya</taxon>
        <taxon>Ascomycota</taxon>
        <taxon>Saccharomycotina</taxon>
        <taxon>Pichiomycetes</taxon>
        <taxon>Pichiales</taxon>
        <taxon>Pichiaceae</taxon>
        <taxon>Ogataea</taxon>
    </lineage>
</organism>
<keyword evidence="3" id="KW-1185">Reference proteome</keyword>
<dbReference type="AlphaFoldDB" id="A0A9P8TAJ0"/>